<evidence type="ECO:0000313" key="6">
    <source>
        <dbReference type="Proteomes" id="UP000481252"/>
    </source>
</evidence>
<keyword evidence="6" id="KW-1185">Reference proteome</keyword>
<keyword evidence="2" id="KW-0479">Metal-binding</keyword>
<evidence type="ECO:0000259" key="4">
    <source>
        <dbReference type="Pfam" id="PF03328"/>
    </source>
</evidence>
<dbReference type="SUPFAM" id="SSF51621">
    <property type="entry name" value="Phosphoenolpyruvate/pyruvate domain"/>
    <property type="match status" value="1"/>
</dbReference>
<dbReference type="EMBL" id="JAAKZG010000004">
    <property type="protein sequence ID" value="NGN41858.1"/>
    <property type="molecule type" value="Genomic_DNA"/>
</dbReference>
<name>A0A7C9R844_9HYPH</name>
<dbReference type="AlphaFoldDB" id="A0A7C9R844"/>
<dbReference type="GO" id="GO:0005737">
    <property type="term" value="C:cytoplasm"/>
    <property type="evidence" value="ECO:0007669"/>
    <property type="project" value="TreeGrafter"/>
</dbReference>
<dbReference type="GO" id="GO:0046872">
    <property type="term" value="F:metal ion binding"/>
    <property type="evidence" value="ECO:0007669"/>
    <property type="project" value="UniProtKB-KW"/>
</dbReference>
<dbReference type="InterPro" id="IPR040442">
    <property type="entry name" value="Pyrv_kinase-like_dom_sf"/>
</dbReference>
<protein>
    <submittedName>
        <fullName evidence="5">Aldolase</fullName>
    </submittedName>
</protein>
<dbReference type="Pfam" id="PF03328">
    <property type="entry name" value="HpcH_HpaI"/>
    <property type="match status" value="1"/>
</dbReference>
<dbReference type="InterPro" id="IPR005000">
    <property type="entry name" value="Aldolase/citrate-lyase_domain"/>
</dbReference>
<evidence type="ECO:0000256" key="3">
    <source>
        <dbReference type="ARBA" id="ARBA00023239"/>
    </source>
</evidence>
<dbReference type="PANTHER" id="PTHR30502">
    <property type="entry name" value="2-KETO-3-DEOXY-L-RHAMNONATE ALDOLASE"/>
    <property type="match status" value="1"/>
</dbReference>
<evidence type="ECO:0000256" key="2">
    <source>
        <dbReference type="ARBA" id="ARBA00022723"/>
    </source>
</evidence>
<dbReference type="RefSeq" id="WP_165117673.1">
    <property type="nucleotide sequence ID" value="NZ_JAAKZG010000004.1"/>
</dbReference>
<dbReference type="InterPro" id="IPR050251">
    <property type="entry name" value="HpcH-HpaI_aldolase"/>
</dbReference>
<dbReference type="GO" id="GO:0016832">
    <property type="term" value="F:aldehyde-lyase activity"/>
    <property type="evidence" value="ECO:0007669"/>
    <property type="project" value="TreeGrafter"/>
</dbReference>
<evidence type="ECO:0000313" key="5">
    <source>
        <dbReference type="EMBL" id="NGN41858.1"/>
    </source>
</evidence>
<evidence type="ECO:0000256" key="1">
    <source>
        <dbReference type="ARBA" id="ARBA00005568"/>
    </source>
</evidence>
<gene>
    <name evidence="5" type="ORF">G6N74_12335</name>
</gene>
<keyword evidence="3" id="KW-0456">Lyase</keyword>
<sequence>MQSLRARIRAGETIVGTFIKTPAPHVVELLGLGGLDFAVADREHAPIGIEALDMLVATARGVGLPLLVRIPSNEPVSIASSLDVGAEGVLVPHVRNVDEAMAIVKAAKYAAGERGFSPSARAGLYGTDDPAAYRKRADDGSVLMVQIEDAEALDHLDAIASIPEIDALFIGPADLALSLGCGPTDAALADAIDRIAAAGRRHSKPVAIFVGRSDQIAACTAKGISIFVCGSDQSMILAGARQIKAAANGPEPKG</sequence>
<accession>A0A7C9R844</accession>
<dbReference type="PANTHER" id="PTHR30502:SF0">
    <property type="entry name" value="PHOSPHOENOLPYRUVATE CARBOXYLASE FAMILY PROTEIN"/>
    <property type="match status" value="1"/>
</dbReference>
<dbReference type="InterPro" id="IPR015813">
    <property type="entry name" value="Pyrv/PenolPyrv_kinase-like_dom"/>
</dbReference>
<dbReference type="Gene3D" id="3.20.20.60">
    <property type="entry name" value="Phosphoenolpyruvate-binding domains"/>
    <property type="match status" value="1"/>
</dbReference>
<dbReference type="Proteomes" id="UP000481252">
    <property type="component" value="Unassembled WGS sequence"/>
</dbReference>
<comment type="caution">
    <text evidence="5">The sequence shown here is derived from an EMBL/GenBank/DDBJ whole genome shotgun (WGS) entry which is preliminary data.</text>
</comment>
<comment type="similarity">
    <text evidence="1">Belongs to the HpcH/HpaI aldolase family.</text>
</comment>
<reference evidence="5 6" key="1">
    <citation type="submission" date="2020-02" db="EMBL/GenBank/DDBJ databases">
        <title>Genome sequence of the type strain CGMCC 1.15528 of Mesorhizobium zhangyense.</title>
        <authorList>
            <person name="Gao J."/>
            <person name="Sun J."/>
        </authorList>
    </citation>
    <scope>NUCLEOTIDE SEQUENCE [LARGE SCALE GENOMIC DNA]</scope>
    <source>
        <strain evidence="5 6">CGMCC 1.15528</strain>
    </source>
</reference>
<proteinExistence type="inferred from homology"/>
<feature type="domain" description="HpcH/HpaI aldolase/citrate lyase" evidence="4">
    <location>
        <begin position="16"/>
        <end position="234"/>
    </location>
</feature>
<organism evidence="5 6">
    <name type="scientific">Mesorhizobium zhangyense</name>
    <dbReference type="NCBI Taxonomy" id="1776730"/>
    <lineage>
        <taxon>Bacteria</taxon>
        <taxon>Pseudomonadati</taxon>
        <taxon>Pseudomonadota</taxon>
        <taxon>Alphaproteobacteria</taxon>
        <taxon>Hyphomicrobiales</taxon>
        <taxon>Phyllobacteriaceae</taxon>
        <taxon>Mesorhizobium</taxon>
    </lineage>
</organism>